<dbReference type="Proteomes" id="UP001140094">
    <property type="component" value="Unassembled WGS sequence"/>
</dbReference>
<feature type="compositionally biased region" description="Basic residues" evidence="1">
    <location>
        <begin position="209"/>
        <end position="223"/>
    </location>
</feature>
<feature type="region of interest" description="Disordered" evidence="1">
    <location>
        <begin position="90"/>
        <end position="292"/>
    </location>
</feature>
<feature type="compositionally biased region" description="Basic and acidic residues" evidence="1">
    <location>
        <begin position="19"/>
        <end position="29"/>
    </location>
</feature>
<accession>A0A9W8HVU6</accession>
<organism evidence="2 3">
    <name type="scientific">Coemansia guatemalensis</name>
    <dbReference type="NCBI Taxonomy" id="2761395"/>
    <lineage>
        <taxon>Eukaryota</taxon>
        <taxon>Fungi</taxon>
        <taxon>Fungi incertae sedis</taxon>
        <taxon>Zoopagomycota</taxon>
        <taxon>Kickxellomycotina</taxon>
        <taxon>Kickxellomycetes</taxon>
        <taxon>Kickxellales</taxon>
        <taxon>Kickxellaceae</taxon>
        <taxon>Coemansia</taxon>
    </lineage>
</organism>
<feature type="compositionally biased region" description="Basic and acidic residues" evidence="1">
    <location>
        <begin position="1"/>
        <end position="11"/>
    </location>
</feature>
<evidence type="ECO:0000313" key="3">
    <source>
        <dbReference type="Proteomes" id="UP001140094"/>
    </source>
</evidence>
<protein>
    <submittedName>
        <fullName evidence="2">Uncharacterized protein</fullName>
    </submittedName>
</protein>
<dbReference type="AlphaFoldDB" id="A0A9W8HVU6"/>
<proteinExistence type="predicted"/>
<comment type="caution">
    <text evidence="2">The sequence shown here is derived from an EMBL/GenBank/DDBJ whole genome shotgun (WGS) entry which is preliminary data.</text>
</comment>
<feature type="compositionally biased region" description="Polar residues" evidence="1">
    <location>
        <begin position="145"/>
        <end position="154"/>
    </location>
</feature>
<dbReference type="EMBL" id="JANBUO010000337">
    <property type="protein sequence ID" value="KAJ2804994.1"/>
    <property type="molecule type" value="Genomic_DNA"/>
</dbReference>
<reference evidence="2" key="1">
    <citation type="submission" date="2022-07" db="EMBL/GenBank/DDBJ databases">
        <title>Phylogenomic reconstructions and comparative analyses of Kickxellomycotina fungi.</title>
        <authorList>
            <person name="Reynolds N.K."/>
            <person name="Stajich J.E."/>
            <person name="Barry K."/>
            <person name="Grigoriev I.V."/>
            <person name="Crous P."/>
            <person name="Smith M.E."/>
        </authorList>
    </citation>
    <scope>NUCLEOTIDE SEQUENCE</scope>
    <source>
        <strain evidence="2">NRRL 1565</strain>
    </source>
</reference>
<name>A0A9W8HVU6_9FUNG</name>
<gene>
    <name evidence="2" type="ORF">H4R20_002278</name>
</gene>
<evidence type="ECO:0000256" key="1">
    <source>
        <dbReference type="SAM" id="MobiDB-lite"/>
    </source>
</evidence>
<feature type="region of interest" description="Disordered" evidence="1">
    <location>
        <begin position="1"/>
        <end position="29"/>
    </location>
</feature>
<sequence>MPLDAAGDREARRRARYRGNPERARFHRQSDAEEFVIHVEEPRRDNSGESLALVQGMRGISLAGHKSTEMGYVDKSSTADHSALSTCAGSTVNDASRGGGLSPVTVSRNDLNRSHWRQSSVESLIGEQSGPDLRDVHDSACHSPTAASGDNSDSPCAAEHTSAVVPATQEETVSADDPVTPETPPEDPESEVTRTDEEDVAEPAANARQHPRAAKAERRRRGNKSTAGSARRQREDINTEDIEQVVQDAPTRMTRSMARKLGVQRPRRHFGEGVSTSQILRPGGRQHSGPEP</sequence>
<evidence type="ECO:0000313" key="2">
    <source>
        <dbReference type="EMBL" id="KAJ2804994.1"/>
    </source>
</evidence>
<dbReference type="OrthoDB" id="5587341at2759"/>
<keyword evidence="3" id="KW-1185">Reference proteome</keyword>
<feature type="compositionally biased region" description="Acidic residues" evidence="1">
    <location>
        <begin position="184"/>
        <end position="201"/>
    </location>
</feature>